<reference evidence="2 3" key="1">
    <citation type="submission" date="2019-05" db="EMBL/GenBank/DDBJ databases">
        <title>Another draft genome of Portunus trituberculatus and its Hox gene families provides insights of decapod evolution.</title>
        <authorList>
            <person name="Jeong J.-H."/>
            <person name="Song I."/>
            <person name="Kim S."/>
            <person name="Choi T."/>
            <person name="Kim D."/>
            <person name="Ryu S."/>
            <person name="Kim W."/>
        </authorList>
    </citation>
    <scope>NUCLEOTIDE SEQUENCE [LARGE SCALE GENOMIC DNA]</scope>
    <source>
        <tissue evidence="2">Muscle</tissue>
    </source>
</reference>
<keyword evidence="3" id="KW-1185">Reference proteome</keyword>
<feature type="compositionally biased region" description="Polar residues" evidence="1">
    <location>
        <begin position="1"/>
        <end position="15"/>
    </location>
</feature>
<protein>
    <submittedName>
        <fullName evidence="2">Uncharacterized protein</fullName>
    </submittedName>
</protein>
<feature type="region of interest" description="Disordered" evidence="1">
    <location>
        <begin position="1"/>
        <end position="22"/>
    </location>
</feature>
<proteinExistence type="predicted"/>
<dbReference type="EMBL" id="VSRR010048951">
    <property type="protein sequence ID" value="MPC78636.1"/>
    <property type="molecule type" value="Genomic_DNA"/>
</dbReference>
<accession>A0A5B7I9S3</accession>
<gene>
    <name evidence="2" type="ORF">E2C01_073129</name>
</gene>
<dbReference type="Proteomes" id="UP000324222">
    <property type="component" value="Unassembled WGS sequence"/>
</dbReference>
<name>A0A5B7I9S3_PORTR</name>
<comment type="caution">
    <text evidence="2">The sequence shown here is derived from an EMBL/GenBank/DDBJ whole genome shotgun (WGS) entry which is preliminary data.</text>
</comment>
<evidence type="ECO:0000313" key="3">
    <source>
        <dbReference type="Proteomes" id="UP000324222"/>
    </source>
</evidence>
<evidence type="ECO:0000313" key="2">
    <source>
        <dbReference type="EMBL" id="MPC78636.1"/>
    </source>
</evidence>
<sequence length="22" mass="2259">MCRVPSTTSACSPQTGPIDYGS</sequence>
<dbReference type="AlphaFoldDB" id="A0A5B7I9S3"/>
<organism evidence="2 3">
    <name type="scientific">Portunus trituberculatus</name>
    <name type="common">Swimming crab</name>
    <name type="synonym">Neptunus trituberculatus</name>
    <dbReference type="NCBI Taxonomy" id="210409"/>
    <lineage>
        <taxon>Eukaryota</taxon>
        <taxon>Metazoa</taxon>
        <taxon>Ecdysozoa</taxon>
        <taxon>Arthropoda</taxon>
        <taxon>Crustacea</taxon>
        <taxon>Multicrustacea</taxon>
        <taxon>Malacostraca</taxon>
        <taxon>Eumalacostraca</taxon>
        <taxon>Eucarida</taxon>
        <taxon>Decapoda</taxon>
        <taxon>Pleocyemata</taxon>
        <taxon>Brachyura</taxon>
        <taxon>Eubrachyura</taxon>
        <taxon>Portunoidea</taxon>
        <taxon>Portunidae</taxon>
        <taxon>Portuninae</taxon>
        <taxon>Portunus</taxon>
    </lineage>
</organism>
<evidence type="ECO:0000256" key="1">
    <source>
        <dbReference type="SAM" id="MobiDB-lite"/>
    </source>
</evidence>